<evidence type="ECO:0000313" key="2">
    <source>
        <dbReference type="Proteomes" id="UP000078541"/>
    </source>
</evidence>
<proteinExistence type="predicted"/>
<accession>A0A151JV89</accession>
<sequence length="243" mass="28098">MLLATSYGLNNSHTKTIHVGLQRTNEEIFKPVVKLGGHSADGIYFDTDCWQQFQDNMELMNEYLSSDNRVKPNFVVLKNITISFTTSYGSKSILVSYKEEEENCNENLRKEEDAVDSTPSAKKRRTYVAAVVMQKTTFLGLRSIVKCVDARLKQLEYLSDNVNKCALYLIQEIELKLPKCFINQEILKLTLRGNCEDIERNVHTQINDLTFLDMYFNIIFLELTSLRYNEIFHIILSKLESLV</sequence>
<evidence type="ECO:0000313" key="1">
    <source>
        <dbReference type="EMBL" id="KYN36621.1"/>
    </source>
</evidence>
<name>A0A151JV89_9HYME</name>
<dbReference type="AlphaFoldDB" id="A0A151JV89"/>
<dbReference type="Proteomes" id="UP000078541">
    <property type="component" value="Unassembled WGS sequence"/>
</dbReference>
<organism evidence="1 2">
    <name type="scientific">Trachymyrmex septentrionalis</name>
    <dbReference type="NCBI Taxonomy" id="34720"/>
    <lineage>
        <taxon>Eukaryota</taxon>
        <taxon>Metazoa</taxon>
        <taxon>Ecdysozoa</taxon>
        <taxon>Arthropoda</taxon>
        <taxon>Hexapoda</taxon>
        <taxon>Insecta</taxon>
        <taxon>Pterygota</taxon>
        <taxon>Neoptera</taxon>
        <taxon>Endopterygota</taxon>
        <taxon>Hymenoptera</taxon>
        <taxon>Apocrita</taxon>
        <taxon>Aculeata</taxon>
        <taxon>Formicoidea</taxon>
        <taxon>Formicidae</taxon>
        <taxon>Myrmicinae</taxon>
        <taxon>Trachymyrmex</taxon>
    </lineage>
</organism>
<dbReference type="EMBL" id="KQ981728">
    <property type="protein sequence ID" value="KYN36621.1"/>
    <property type="molecule type" value="Genomic_DNA"/>
</dbReference>
<keyword evidence="2" id="KW-1185">Reference proteome</keyword>
<reference evidence="1 2" key="1">
    <citation type="submission" date="2016-03" db="EMBL/GenBank/DDBJ databases">
        <title>Trachymyrmex septentrionalis WGS genome.</title>
        <authorList>
            <person name="Nygaard S."/>
            <person name="Hu H."/>
            <person name="Boomsma J."/>
            <person name="Zhang G."/>
        </authorList>
    </citation>
    <scope>NUCLEOTIDE SEQUENCE [LARGE SCALE GENOMIC DNA]</scope>
    <source>
        <strain evidence="1">Tsep2-gDNA-1</strain>
        <tissue evidence="1">Whole body</tissue>
    </source>
</reference>
<protein>
    <submittedName>
        <fullName evidence="1">Uncharacterized protein</fullName>
    </submittedName>
</protein>
<gene>
    <name evidence="1" type="ORF">ALC56_09016</name>
</gene>